<dbReference type="GO" id="GO:0008757">
    <property type="term" value="F:S-adenosylmethionine-dependent methyltransferase activity"/>
    <property type="evidence" value="ECO:0007669"/>
    <property type="project" value="InterPro"/>
</dbReference>
<dbReference type="Gene3D" id="3.40.50.150">
    <property type="entry name" value="Vaccinia Virus protein VP39"/>
    <property type="match status" value="1"/>
</dbReference>
<sequence>MSLTHWFNTPLGQFVKQAETTLLTVHLQNLFGYHLLLIGAGNTEWLETSRIPHRLFVPVDKDLPIDSNGQQNESLIQADAAYLPIATDSVDTVILQHALDFSGNPHQVLREAERVLMPGGRILVCGFNARSLWGLSRVMHFKQAHVPWNGKFQSTSRLKDWLSLLGFEMEFQQKVFFRPPFKSENLLNKLEFMERVCAKILPFSGGIYLLVAKKKVSNLIPIKPRWQARRNKVSGWVDTAPRSKD</sequence>
<keyword evidence="2" id="KW-0808">Transferase</keyword>
<dbReference type="EMBL" id="UOFL01000058">
    <property type="protein sequence ID" value="VAW74337.1"/>
    <property type="molecule type" value="Genomic_DNA"/>
</dbReference>
<accession>A0A3B0YFB8</accession>
<dbReference type="EC" id="2.1.1.-" evidence="2"/>
<dbReference type="SUPFAM" id="SSF53335">
    <property type="entry name" value="S-adenosyl-L-methionine-dependent methyltransferases"/>
    <property type="match status" value="1"/>
</dbReference>
<reference evidence="2" key="1">
    <citation type="submission" date="2018-06" db="EMBL/GenBank/DDBJ databases">
        <authorList>
            <person name="Zhirakovskaya E."/>
        </authorList>
    </citation>
    <scope>NUCLEOTIDE SEQUENCE</scope>
</reference>
<protein>
    <submittedName>
        <fullName evidence="2">FIG005121: SAM-dependent methyltransferase</fullName>
        <ecNumber evidence="2">2.1.1.-</ecNumber>
    </submittedName>
</protein>
<dbReference type="CDD" id="cd02440">
    <property type="entry name" value="AdoMet_MTases"/>
    <property type="match status" value="1"/>
</dbReference>
<dbReference type="Pfam" id="PF08241">
    <property type="entry name" value="Methyltransf_11"/>
    <property type="match status" value="1"/>
</dbReference>
<name>A0A3B0YFB8_9ZZZZ</name>
<dbReference type="AlphaFoldDB" id="A0A3B0YFB8"/>
<organism evidence="2">
    <name type="scientific">hydrothermal vent metagenome</name>
    <dbReference type="NCBI Taxonomy" id="652676"/>
    <lineage>
        <taxon>unclassified sequences</taxon>
        <taxon>metagenomes</taxon>
        <taxon>ecological metagenomes</taxon>
    </lineage>
</organism>
<dbReference type="GO" id="GO:0032259">
    <property type="term" value="P:methylation"/>
    <property type="evidence" value="ECO:0007669"/>
    <property type="project" value="UniProtKB-KW"/>
</dbReference>
<evidence type="ECO:0000313" key="2">
    <source>
        <dbReference type="EMBL" id="VAW74337.1"/>
    </source>
</evidence>
<dbReference type="InterPro" id="IPR029063">
    <property type="entry name" value="SAM-dependent_MTases_sf"/>
</dbReference>
<dbReference type="InterPro" id="IPR013216">
    <property type="entry name" value="Methyltransf_11"/>
</dbReference>
<evidence type="ECO:0000259" key="1">
    <source>
        <dbReference type="Pfam" id="PF08241"/>
    </source>
</evidence>
<proteinExistence type="predicted"/>
<feature type="domain" description="Methyltransferase type 11" evidence="1">
    <location>
        <begin position="71"/>
        <end position="123"/>
    </location>
</feature>
<keyword evidence="2" id="KW-0489">Methyltransferase</keyword>
<gene>
    <name evidence="2" type="ORF">MNBD_GAMMA12-127</name>
</gene>